<dbReference type="GO" id="GO:0008528">
    <property type="term" value="F:G protein-coupled peptide receptor activity"/>
    <property type="evidence" value="ECO:0007669"/>
    <property type="project" value="InterPro"/>
</dbReference>
<dbReference type="AlphaFoldDB" id="A0AA88IIB3"/>
<evidence type="ECO:0000313" key="8">
    <source>
        <dbReference type="EMBL" id="KAK2722332.1"/>
    </source>
</evidence>
<dbReference type="InterPro" id="IPR019427">
    <property type="entry name" value="7TM_GPCR_serpentine_rcpt_Srw"/>
</dbReference>
<gene>
    <name evidence="8" type="ORF">QYM36_002762</name>
</gene>
<organism evidence="8 9">
    <name type="scientific">Artemia franciscana</name>
    <name type="common">Brine shrimp</name>
    <name type="synonym">Artemia sanfranciscana</name>
    <dbReference type="NCBI Taxonomy" id="6661"/>
    <lineage>
        <taxon>Eukaryota</taxon>
        <taxon>Metazoa</taxon>
        <taxon>Ecdysozoa</taxon>
        <taxon>Arthropoda</taxon>
        <taxon>Crustacea</taxon>
        <taxon>Branchiopoda</taxon>
        <taxon>Anostraca</taxon>
        <taxon>Artemiidae</taxon>
        <taxon>Artemia</taxon>
    </lineage>
</organism>
<feature type="transmembrane region" description="Helical" evidence="6">
    <location>
        <begin position="152"/>
        <end position="170"/>
    </location>
</feature>
<feature type="domain" description="G-protein coupled receptors family 1 profile" evidence="7">
    <location>
        <begin position="79"/>
        <end position="370"/>
    </location>
</feature>
<dbReference type="Gene3D" id="1.20.1070.10">
    <property type="entry name" value="Rhodopsin 7-helix transmembrane proteins"/>
    <property type="match status" value="1"/>
</dbReference>
<feature type="transmembrane region" description="Helical" evidence="6">
    <location>
        <begin position="64"/>
        <end position="87"/>
    </location>
</feature>
<dbReference type="InterPro" id="IPR053219">
    <property type="entry name" value="GPCR_Dmsr-1"/>
</dbReference>
<evidence type="ECO:0000313" key="9">
    <source>
        <dbReference type="Proteomes" id="UP001187531"/>
    </source>
</evidence>
<feature type="transmembrane region" description="Helical" evidence="6">
    <location>
        <begin position="314"/>
        <end position="342"/>
    </location>
</feature>
<protein>
    <recommendedName>
        <fullName evidence="7">G-protein coupled receptors family 1 profile domain-containing protein</fullName>
    </recommendedName>
</protein>
<evidence type="ECO:0000256" key="5">
    <source>
        <dbReference type="ARBA" id="ARBA00023136"/>
    </source>
</evidence>
<keyword evidence="5 6" id="KW-0472">Membrane</keyword>
<evidence type="ECO:0000256" key="6">
    <source>
        <dbReference type="SAM" id="Phobius"/>
    </source>
</evidence>
<sequence>QDSCKDHEIPVSLTSKRNANLVKRKNPSMDVTRIHTEEEEISNKSFDEICGSIFRTVGIAYRPYHGYISLIVSILGVILNSFVILILRDKKLRSPFYSLLSALAIADSLVMLEYIPWCIHFYELFSIRNLEDIHTFSWACFNLFHAFFSQVFHTYSILLTLSLAFWRYIFLKTIRKRQFGRALSYFVITGVFICSVILCIPMFVNIAIVKKNITIDIASENKTEYVVYTVDVSEKGQKNNQFLYKVSLVMYGVVVKLLPCIILTGLTIWLVRNLLESNKFKAQLSLDFTSTAHRSSGNALTRYGNRKKDCRTKLLIGINVIFLVTEFPQGIISLYSAIIGYRFFTDCHNQLGEIFDILGLFNSAVNFIVYCLMSRTFEEHASNLVSNIIYSCQFSRANSFGK</sequence>
<comment type="subcellular location">
    <subcellularLocation>
        <location evidence="1">Membrane</location>
    </subcellularLocation>
</comment>
<evidence type="ECO:0000256" key="2">
    <source>
        <dbReference type="ARBA" id="ARBA00010663"/>
    </source>
</evidence>
<keyword evidence="9" id="KW-1185">Reference proteome</keyword>
<dbReference type="EMBL" id="JAVRJZ010000005">
    <property type="protein sequence ID" value="KAK2722332.1"/>
    <property type="molecule type" value="Genomic_DNA"/>
</dbReference>
<evidence type="ECO:0000256" key="4">
    <source>
        <dbReference type="ARBA" id="ARBA00022989"/>
    </source>
</evidence>
<name>A0AA88IIB3_ARTSF</name>
<dbReference type="PANTHER" id="PTHR46273">
    <property type="entry name" value="MYOSUPPRESSIN RECEPTOR 1, ISOFORM B-RELATED"/>
    <property type="match status" value="1"/>
</dbReference>
<evidence type="ECO:0000259" key="7">
    <source>
        <dbReference type="PROSITE" id="PS50262"/>
    </source>
</evidence>
<feature type="transmembrane region" description="Helical" evidence="6">
    <location>
        <begin position="99"/>
        <end position="122"/>
    </location>
</feature>
<dbReference type="PRINTS" id="PR00237">
    <property type="entry name" value="GPCRRHODOPSN"/>
</dbReference>
<dbReference type="SUPFAM" id="SSF81321">
    <property type="entry name" value="Family A G protein-coupled receptor-like"/>
    <property type="match status" value="1"/>
</dbReference>
<feature type="transmembrane region" description="Helical" evidence="6">
    <location>
        <begin position="354"/>
        <end position="373"/>
    </location>
</feature>
<dbReference type="GO" id="GO:0005886">
    <property type="term" value="C:plasma membrane"/>
    <property type="evidence" value="ECO:0007669"/>
    <property type="project" value="TreeGrafter"/>
</dbReference>
<dbReference type="CDD" id="cd14978">
    <property type="entry name" value="7tmA_FMRFamide_R-like"/>
    <property type="match status" value="1"/>
</dbReference>
<comment type="caution">
    <text evidence="8">The sequence shown here is derived from an EMBL/GenBank/DDBJ whole genome shotgun (WGS) entry which is preliminary data.</text>
</comment>
<feature type="transmembrane region" description="Helical" evidence="6">
    <location>
        <begin position="248"/>
        <end position="271"/>
    </location>
</feature>
<keyword evidence="3 6" id="KW-0812">Transmembrane</keyword>
<accession>A0AA88IIB3</accession>
<dbReference type="InterPro" id="IPR000276">
    <property type="entry name" value="GPCR_Rhodpsn"/>
</dbReference>
<evidence type="ECO:0000256" key="3">
    <source>
        <dbReference type="ARBA" id="ARBA00022692"/>
    </source>
</evidence>
<dbReference type="PANTHER" id="PTHR46273:SF4">
    <property type="entry name" value="AT19640P"/>
    <property type="match status" value="1"/>
</dbReference>
<reference evidence="8" key="1">
    <citation type="submission" date="2023-07" db="EMBL/GenBank/DDBJ databases">
        <title>Chromosome-level genome assembly of Artemia franciscana.</title>
        <authorList>
            <person name="Jo E."/>
        </authorList>
    </citation>
    <scope>NUCLEOTIDE SEQUENCE</scope>
    <source>
        <tissue evidence="8">Whole body</tissue>
    </source>
</reference>
<dbReference type="Proteomes" id="UP001187531">
    <property type="component" value="Unassembled WGS sequence"/>
</dbReference>
<comment type="similarity">
    <text evidence="2">Belongs to the G-protein coupled receptor 1 family.</text>
</comment>
<dbReference type="PROSITE" id="PS50262">
    <property type="entry name" value="G_PROTEIN_RECEP_F1_2"/>
    <property type="match status" value="1"/>
</dbReference>
<keyword evidence="4 6" id="KW-1133">Transmembrane helix</keyword>
<dbReference type="InterPro" id="IPR017452">
    <property type="entry name" value="GPCR_Rhodpsn_7TM"/>
</dbReference>
<feature type="transmembrane region" description="Helical" evidence="6">
    <location>
        <begin position="182"/>
        <end position="204"/>
    </location>
</feature>
<proteinExistence type="inferred from homology"/>
<evidence type="ECO:0000256" key="1">
    <source>
        <dbReference type="ARBA" id="ARBA00004370"/>
    </source>
</evidence>
<dbReference type="Pfam" id="PF10324">
    <property type="entry name" value="7TM_GPCR_Srw"/>
    <property type="match status" value="1"/>
</dbReference>
<feature type="non-terminal residue" evidence="8">
    <location>
        <position position="1"/>
    </location>
</feature>